<evidence type="ECO:0000313" key="4">
    <source>
        <dbReference type="EMBL" id="SDJ96869.1"/>
    </source>
</evidence>
<dbReference type="PATRIC" id="fig|47500.12.peg.2970"/>
<feature type="transmembrane region" description="Helical" evidence="1">
    <location>
        <begin position="222"/>
        <end position="239"/>
    </location>
</feature>
<gene>
    <name evidence="3" type="ORF">AF333_18490</name>
    <name evidence="4" type="ORF">SAMN04487909_13435</name>
</gene>
<dbReference type="GO" id="GO:0080120">
    <property type="term" value="P:CAAX-box protein maturation"/>
    <property type="evidence" value="ECO:0007669"/>
    <property type="project" value="UniProtKB-ARBA"/>
</dbReference>
<dbReference type="RefSeq" id="WP_043064880.1">
    <property type="nucleotide sequence ID" value="NZ_BJOA01000100.1"/>
</dbReference>
<keyword evidence="1" id="KW-1133">Transmembrane helix</keyword>
<keyword evidence="5" id="KW-1185">Reference proteome</keyword>
<dbReference type="Pfam" id="PF02517">
    <property type="entry name" value="Rce1-like"/>
    <property type="match status" value="1"/>
</dbReference>
<name>A0A0D1XU58_ANEMI</name>
<proteinExistence type="predicted"/>
<feature type="transmembrane region" description="Helical" evidence="1">
    <location>
        <begin position="73"/>
        <end position="95"/>
    </location>
</feature>
<keyword evidence="1" id="KW-0472">Membrane</keyword>
<dbReference type="OrthoDB" id="2931426at2"/>
<dbReference type="GeneID" id="42307146"/>
<accession>A0A0D1XU58</accession>
<reference evidence="4 6" key="2">
    <citation type="submission" date="2016-10" db="EMBL/GenBank/DDBJ databases">
        <authorList>
            <person name="de Groot N.N."/>
        </authorList>
    </citation>
    <scope>NUCLEOTIDE SEQUENCE [LARGE SCALE GENOMIC DNA]</scope>
    <source>
        <strain evidence="4 6">DSM 2895</strain>
    </source>
</reference>
<keyword evidence="1" id="KW-0812">Transmembrane</keyword>
<dbReference type="EMBL" id="FNED01000034">
    <property type="protein sequence ID" value="SDJ96869.1"/>
    <property type="molecule type" value="Genomic_DNA"/>
</dbReference>
<feature type="transmembrane region" description="Helical" evidence="1">
    <location>
        <begin position="246"/>
        <end position="265"/>
    </location>
</feature>
<feature type="transmembrane region" description="Helical" evidence="1">
    <location>
        <begin position="168"/>
        <end position="187"/>
    </location>
</feature>
<sequence>MTYQWTRKLATFFVQSDPEYDSFLRKHEAKSGKQILFYLSFAVFPGVLAYLLIYPLRPLLMAVTGLSSHYVQFLVLAVMASGWHFLFPLFMLRFADKLTWKESLCYLGFRRENLKGLLLVLPLITLLFTALSLPYMKWVFPSLSSFLNSIPALHMGEWHIFIQGYYDFPWPLLLIGLIGNFIGEEVYFRGYLLKKIGRLRFDWLILSILFQFYHMWQAPMNWAFIPLAVIIPCEILVKLRKNIYGAILIHIFVNTIWGGITLYLVGV</sequence>
<reference evidence="3 5" key="1">
    <citation type="submission" date="2015-07" db="EMBL/GenBank/DDBJ databases">
        <title>Fjat-14205 dsm 2895.</title>
        <authorList>
            <person name="Liu B."/>
            <person name="Wang J."/>
            <person name="Zhu Y."/>
            <person name="Liu G."/>
            <person name="Chen Q."/>
            <person name="Chen Z."/>
            <person name="Lan J."/>
            <person name="Che J."/>
            <person name="Ge C."/>
            <person name="Shi H."/>
            <person name="Pan Z."/>
            <person name="Liu X."/>
        </authorList>
    </citation>
    <scope>NUCLEOTIDE SEQUENCE [LARGE SCALE GENOMIC DNA]</scope>
    <source>
        <strain evidence="3 5">DSM 2895</strain>
    </source>
</reference>
<feature type="domain" description="CAAX prenyl protease 2/Lysostaphin resistance protein A-like" evidence="2">
    <location>
        <begin position="169"/>
        <end position="256"/>
    </location>
</feature>
<evidence type="ECO:0000313" key="3">
    <source>
        <dbReference type="EMBL" id="KON97153.1"/>
    </source>
</evidence>
<protein>
    <recommendedName>
        <fullName evidence="2">CAAX prenyl protease 2/Lysostaphin resistance protein A-like domain-containing protein</fullName>
    </recommendedName>
</protein>
<dbReference type="Proteomes" id="UP000182836">
    <property type="component" value="Unassembled WGS sequence"/>
</dbReference>
<evidence type="ECO:0000313" key="6">
    <source>
        <dbReference type="Proteomes" id="UP000182836"/>
    </source>
</evidence>
<evidence type="ECO:0000256" key="1">
    <source>
        <dbReference type="SAM" id="Phobius"/>
    </source>
</evidence>
<feature type="transmembrane region" description="Helical" evidence="1">
    <location>
        <begin position="116"/>
        <end position="136"/>
    </location>
</feature>
<feature type="transmembrane region" description="Helical" evidence="1">
    <location>
        <begin position="35"/>
        <end position="53"/>
    </location>
</feature>
<dbReference type="EMBL" id="LGUG01000004">
    <property type="protein sequence ID" value="KON97153.1"/>
    <property type="molecule type" value="Genomic_DNA"/>
</dbReference>
<dbReference type="AlphaFoldDB" id="A0A0D1XU58"/>
<dbReference type="InterPro" id="IPR003675">
    <property type="entry name" value="Rce1/LyrA-like_dom"/>
</dbReference>
<dbReference type="Proteomes" id="UP000037269">
    <property type="component" value="Unassembled WGS sequence"/>
</dbReference>
<dbReference type="GO" id="GO:0004175">
    <property type="term" value="F:endopeptidase activity"/>
    <property type="evidence" value="ECO:0007669"/>
    <property type="project" value="UniProtKB-ARBA"/>
</dbReference>
<evidence type="ECO:0000259" key="2">
    <source>
        <dbReference type="Pfam" id="PF02517"/>
    </source>
</evidence>
<evidence type="ECO:0000313" key="5">
    <source>
        <dbReference type="Proteomes" id="UP000037269"/>
    </source>
</evidence>
<organism evidence="3 5">
    <name type="scientific">Aneurinibacillus migulanus</name>
    <name type="common">Bacillus migulanus</name>
    <dbReference type="NCBI Taxonomy" id="47500"/>
    <lineage>
        <taxon>Bacteria</taxon>
        <taxon>Bacillati</taxon>
        <taxon>Bacillota</taxon>
        <taxon>Bacilli</taxon>
        <taxon>Bacillales</taxon>
        <taxon>Paenibacillaceae</taxon>
        <taxon>Aneurinibacillus group</taxon>
        <taxon>Aneurinibacillus</taxon>
    </lineage>
</organism>
<dbReference type="STRING" id="47500.AF333_18490"/>
<feature type="transmembrane region" description="Helical" evidence="1">
    <location>
        <begin position="199"/>
        <end position="216"/>
    </location>
</feature>